<evidence type="ECO:0000313" key="3">
    <source>
        <dbReference type="EMBL" id="MBF1446591.1"/>
    </source>
</evidence>
<sequence length="581" mass="65188">MVSNYNIYKEKAEKAIEYVFNTEYHRSLGIPMPIVDLLLADDPNYITGLYYITIDQTWQIHLNFGRPSISFKEFQDEVKVLTRHEIEHYMCCPFDVLTHLRMLKHIADVYKNEFKYLGIDINSCCGSIANQAADIIVDTVNFQRHPQETIAGEINWIKKGADISQCPRHGKLMFLTKEAIWQEDLEINESDEELKQIAYTLGKDFLEGGIDNKALFFNKAENYTRAFFKLYVKDKNDPPKGNCSGGQSGNANDQTSGENDSGSGNGQQSNGGSHSSTNIGSFGRPKDGDKNGSALVFADPDKIKQAIETFASETSVEDFVQILSMAGLGGLTEKDKEILWFSVQSAAMIPIEEYSNKGSKSNYMYPSTWKLGDSIDDIDLMLSYMTSSKLIPGITTKKWEKNANDVVGSDRKQRDLLLVVDTSGSMGNVRAEQSNMFQAILASFGIIDYFKSINGKVALISFSDRITANVNWTNDYDLVKNNLITDGDGGTKFPLRTVCDVLEQSRKELVTVIITDGEIGNGQETMEYFRDYLNENNRLYLFILGKRRATINYDSLKALGAKVYQAQTAHEFCEAVLSDLI</sequence>
<proteinExistence type="predicted"/>
<protein>
    <submittedName>
        <fullName evidence="3">VWA domain-containing protein</fullName>
    </submittedName>
</protein>
<feature type="domain" description="VWFA" evidence="2">
    <location>
        <begin position="413"/>
        <end position="577"/>
    </location>
</feature>
<feature type="region of interest" description="Disordered" evidence="1">
    <location>
        <begin position="238"/>
        <end position="295"/>
    </location>
</feature>
<dbReference type="SUPFAM" id="SSF53300">
    <property type="entry name" value="vWA-like"/>
    <property type="match status" value="1"/>
</dbReference>
<dbReference type="SMART" id="SM00327">
    <property type="entry name" value="VWA"/>
    <property type="match status" value="1"/>
</dbReference>
<reference evidence="3" key="1">
    <citation type="submission" date="2020-04" db="EMBL/GenBank/DDBJ databases">
        <title>Deep metagenomics examines the oral microbiome during advanced dental caries in children, revealing novel taxa and co-occurrences with host molecules.</title>
        <authorList>
            <person name="Baker J.L."/>
            <person name="Morton J.T."/>
            <person name="Dinis M."/>
            <person name="Alvarez R."/>
            <person name="Tran N.C."/>
            <person name="Knight R."/>
            <person name="Edlund A."/>
        </authorList>
    </citation>
    <scope>NUCLEOTIDE SEQUENCE</scope>
    <source>
        <strain evidence="3">JCVI_32_bin.50</strain>
    </source>
</reference>
<accession>A0A9D5X1N4</accession>
<name>A0A9D5X1N4_9BACT</name>
<evidence type="ECO:0000256" key="1">
    <source>
        <dbReference type="SAM" id="MobiDB-lite"/>
    </source>
</evidence>
<feature type="compositionally biased region" description="Low complexity" evidence="1">
    <location>
        <begin position="256"/>
        <end position="276"/>
    </location>
</feature>
<dbReference type="RefSeq" id="WP_278489663.1">
    <property type="nucleotide sequence ID" value="NZ_JABZTM010000033.1"/>
</dbReference>
<evidence type="ECO:0000259" key="2">
    <source>
        <dbReference type="SMART" id="SM00327"/>
    </source>
</evidence>
<gene>
    <name evidence="3" type="ORF">HXN55_04270</name>
</gene>
<dbReference type="InterPro" id="IPR036465">
    <property type="entry name" value="vWFA_dom_sf"/>
</dbReference>
<comment type="caution">
    <text evidence="3">The sequence shown here is derived from an EMBL/GenBank/DDBJ whole genome shotgun (WGS) entry which is preliminary data.</text>
</comment>
<dbReference type="Proteomes" id="UP000787419">
    <property type="component" value="Unassembled WGS sequence"/>
</dbReference>
<dbReference type="AlphaFoldDB" id="A0A9D5X1N4"/>
<dbReference type="Pfam" id="PF13519">
    <property type="entry name" value="VWA_2"/>
    <property type="match status" value="1"/>
</dbReference>
<dbReference type="EMBL" id="JABZTM010000033">
    <property type="protein sequence ID" value="MBF1446591.1"/>
    <property type="molecule type" value="Genomic_DNA"/>
</dbReference>
<dbReference type="Gene3D" id="3.40.50.410">
    <property type="entry name" value="von Willebrand factor, type A domain"/>
    <property type="match status" value="1"/>
</dbReference>
<evidence type="ECO:0000313" key="4">
    <source>
        <dbReference type="Proteomes" id="UP000787419"/>
    </source>
</evidence>
<dbReference type="InterPro" id="IPR002035">
    <property type="entry name" value="VWF_A"/>
</dbReference>
<organism evidence="3 4">
    <name type="scientific">Prevotella nigrescens</name>
    <dbReference type="NCBI Taxonomy" id="28133"/>
    <lineage>
        <taxon>Bacteria</taxon>
        <taxon>Pseudomonadati</taxon>
        <taxon>Bacteroidota</taxon>
        <taxon>Bacteroidia</taxon>
        <taxon>Bacteroidales</taxon>
        <taxon>Prevotellaceae</taxon>
        <taxon>Prevotella</taxon>
    </lineage>
</organism>